<name>A0A8H3QTS5_9GLOM</name>
<dbReference type="AlphaFoldDB" id="A0A8H3QTS5"/>
<dbReference type="PROSITE" id="PS50181">
    <property type="entry name" value="FBOX"/>
    <property type="match status" value="1"/>
</dbReference>
<dbReference type="EMBL" id="BLAL01000215">
    <property type="protein sequence ID" value="GES92450.1"/>
    <property type="molecule type" value="Genomic_DNA"/>
</dbReference>
<dbReference type="Pfam" id="PF12937">
    <property type="entry name" value="F-box-like"/>
    <property type="match status" value="1"/>
</dbReference>
<organism evidence="3 4">
    <name type="scientific">Rhizophagus clarus</name>
    <dbReference type="NCBI Taxonomy" id="94130"/>
    <lineage>
        <taxon>Eukaryota</taxon>
        <taxon>Fungi</taxon>
        <taxon>Fungi incertae sedis</taxon>
        <taxon>Mucoromycota</taxon>
        <taxon>Glomeromycotina</taxon>
        <taxon>Glomeromycetes</taxon>
        <taxon>Glomerales</taxon>
        <taxon>Glomeraceae</taxon>
        <taxon>Rhizophagus</taxon>
    </lineage>
</organism>
<evidence type="ECO:0000256" key="1">
    <source>
        <dbReference type="SAM" id="MobiDB-lite"/>
    </source>
</evidence>
<reference evidence="3" key="1">
    <citation type="submission" date="2019-10" db="EMBL/GenBank/DDBJ databases">
        <title>Conservation and host-specific expression of non-tandemly repeated heterogenous ribosome RNA gene in arbuscular mycorrhizal fungi.</title>
        <authorList>
            <person name="Maeda T."/>
            <person name="Kobayashi Y."/>
            <person name="Nakagawa T."/>
            <person name="Ezawa T."/>
            <person name="Yamaguchi K."/>
            <person name="Bino T."/>
            <person name="Nishimoto Y."/>
            <person name="Shigenobu S."/>
            <person name="Kawaguchi M."/>
        </authorList>
    </citation>
    <scope>NUCLEOTIDE SEQUENCE</scope>
    <source>
        <strain evidence="3">HR1</strain>
    </source>
</reference>
<feature type="domain" description="F-box" evidence="2">
    <location>
        <begin position="1"/>
        <end position="53"/>
    </location>
</feature>
<protein>
    <recommendedName>
        <fullName evidence="2">F-box domain-containing protein</fullName>
    </recommendedName>
</protein>
<dbReference type="CDD" id="cd09917">
    <property type="entry name" value="F-box_SF"/>
    <property type="match status" value="1"/>
</dbReference>
<gene>
    <name evidence="3" type="ORF">RCL2_001922600</name>
</gene>
<dbReference type="Proteomes" id="UP000615446">
    <property type="component" value="Unassembled WGS sequence"/>
</dbReference>
<sequence>MLTIQNVPPEIFVKFCIFLTPEDLFTLSQVCRRFRGYLFAQNSFVTQQIWKDSRLQFMPQESMAPPEGMSEEKYVALLMTERGCQICKQIECKIYWEFEIRCCENCFSKKTSSLFALVIENKYPYNFLSIMPCVRVNNKYLYRFFRLTPYVRVRKLYYWKEQVDFAYSQYCRLSGKNLQSWLGYRKQILDSSMKFIENREFKGAKFKHAFHDFEEEHSNILNFFNSLPQPPPSDLPSYPLRLRPKKRVHRLLTINNNEETNSDEEVKNDFKDIPLFIQSKIQDILDIFSGGEWEREEKGEWEREEKGESEREEELEIEEDPNIWMTLIFQLIYSNGNPSEEDIEKEKEERKNERERKREEKRKKEGERKRRYNFIESERKKNKGKFYKGKNFKNKLPHKYEEMGANMLYLRIRLFCCFCRCSFH</sequence>
<feature type="region of interest" description="Disordered" evidence="1">
    <location>
        <begin position="339"/>
        <end position="362"/>
    </location>
</feature>
<dbReference type="InterPro" id="IPR001810">
    <property type="entry name" value="F-box_dom"/>
</dbReference>
<evidence type="ECO:0000259" key="2">
    <source>
        <dbReference type="PROSITE" id="PS50181"/>
    </source>
</evidence>
<proteinExistence type="predicted"/>
<accession>A0A8H3QTS5</accession>
<comment type="caution">
    <text evidence="3">The sequence shown here is derived from an EMBL/GenBank/DDBJ whole genome shotgun (WGS) entry which is preliminary data.</text>
</comment>
<evidence type="ECO:0000313" key="3">
    <source>
        <dbReference type="EMBL" id="GES92450.1"/>
    </source>
</evidence>
<feature type="compositionally biased region" description="Basic and acidic residues" evidence="1">
    <location>
        <begin position="344"/>
        <end position="362"/>
    </location>
</feature>
<feature type="compositionally biased region" description="Basic and acidic residues" evidence="1">
    <location>
        <begin position="296"/>
        <end position="309"/>
    </location>
</feature>
<feature type="region of interest" description="Disordered" evidence="1">
    <location>
        <begin position="296"/>
        <end position="316"/>
    </location>
</feature>
<dbReference type="OrthoDB" id="2322499at2759"/>
<evidence type="ECO:0000313" key="4">
    <source>
        <dbReference type="Proteomes" id="UP000615446"/>
    </source>
</evidence>
<dbReference type="InterPro" id="IPR036047">
    <property type="entry name" value="F-box-like_dom_sf"/>
</dbReference>
<dbReference type="SUPFAM" id="SSF81383">
    <property type="entry name" value="F-box domain"/>
    <property type="match status" value="1"/>
</dbReference>